<sequence length="305" mass="33459">MQDELRTNQAGNGSPIQPVATLQGVYKRFESVEALRGVNLAIFPGEIVALLGPNGAGKTTALNVLLGRRSPDRGKVRLFGDDPHKPEGRRWIGATPQEISFPPTLTIAEIVDLVQAHYPEPLASQEVLERFGLMGLERRQAGGLSGGQRRRLAIALAFVGNPRAVFLDEPTTGLDVEARRELWQVVRVYASSGGSVLLTTHYLEEIEALADHVVLLHRGMVLIEGSVDAIKARVGLKQIRFTAPDLPELPNVARVVKENQRYCLYAVDADAVVRELVRQSCEFHELEVLPTSLEDAFLVLTGDVH</sequence>
<feature type="domain" description="ABC transporter" evidence="4">
    <location>
        <begin position="20"/>
        <end position="243"/>
    </location>
</feature>
<dbReference type="GO" id="GO:0005524">
    <property type="term" value="F:ATP binding"/>
    <property type="evidence" value="ECO:0007669"/>
    <property type="project" value="UniProtKB-KW"/>
</dbReference>
<comment type="caution">
    <text evidence="5">The sequence shown here is derived from an EMBL/GenBank/DDBJ whole genome shotgun (WGS) entry which is preliminary data.</text>
</comment>
<dbReference type="Pfam" id="PF00005">
    <property type="entry name" value="ABC_tran"/>
    <property type="match status" value="1"/>
</dbReference>
<dbReference type="AlphaFoldDB" id="A0A8J3N2A2"/>
<dbReference type="InterPro" id="IPR027417">
    <property type="entry name" value="P-loop_NTPase"/>
</dbReference>
<dbReference type="EMBL" id="BNJK01000001">
    <property type="protein sequence ID" value="GHO92980.1"/>
    <property type="molecule type" value="Genomic_DNA"/>
</dbReference>
<keyword evidence="1" id="KW-0813">Transport</keyword>
<evidence type="ECO:0000313" key="6">
    <source>
        <dbReference type="Proteomes" id="UP000597444"/>
    </source>
</evidence>
<dbReference type="PROSITE" id="PS00211">
    <property type="entry name" value="ABC_TRANSPORTER_1"/>
    <property type="match status" value="1"/>
</dbReference>
<dbReference type="InterPro" id="IPR003593">
    <property type="entry name" value="AAA+_ATPase"/>
</dbReference>
<dbReference type="CDD" id="cd03230">
    <property type="entry name" value="ABC_DR_subfamily_A"/>
    <property type="match status" value="1"/>
</dbReference>
<organism evidence="5 6">
    <name type="scientific">Reticulibacter mediterranei</name>
    <dbReference type="NCBI Taxonomy" id="2778369"/>
    <lineage>
        <taxon>Bacteria</taxon>
        <taxon>Bacillati</taxon>
        <taxon>Chloroflexota</taxon>
        <taxon>Ktedonobacteria</taxon>
        <taxon>Ktedonobacterales</taxon>
        <taxon>Reticulibacteraceae</taxon>
        <taxon>Reticulibacter</taxon>
    </lineage>
</organism>
<dbReference type="SUPFAM" id="SSF52540">
    <property type="entry name" value="P-loop containing nucleoside triphosphate hydrolases"/>
    <property type="match status" value="1"/>
</dbReference>
<dbReference type="Proteomes" id="UP000597444">
    <property type="component" value="Unassembled WGS sequence"/>
</dbReference>
<gene>
    <name evidence="5" type="ORF">KSF_030280</name>
</gene>
<keyword evidence="3 5" id="KW-0067">ATP-binding</keyword>
<dbReference type="RefSeq" id="WP_220203790.1">
    <property type="nucleotide sequence ID" value="NZ_BNJK01000001.1"/>
</dbReference>
<evidence type="ECO:0000256" key="1">
    <source>
        <dbReference type="ARBA" id="ARBA00022448"/>
    </source>
</evidence>
<protein>
    <submittedName>
        <fullName evidence="5">Multidrug ABC transporter ATP-binding protein</fullName>
    </submittedName>
</protein>
<dbReference type="PANTHER" id="PTHR42711:SF17">
    <property type="entry name" value="ABC TRANSPORTER ATP-BINDING PROTEIN"/>
    <property type="match status" value="1"/>
</dbReference>
<dbReference type="PANTHER" id="PTHR42711">
    <property type="entry name" value="ABC TRANSPORTER ATP-BINDING PROTEIN"/>
    <property type="match status" value="1"/>
</dbReference>
<name>A0A8J3N2A2_9CHLR</name>
<dbReference type="PROSITE" id="PS50893">
    <property type="entry name" value="ABC_TRANSPORTER_2"/>
    <property type="match status" value="1"/>
</dbReference>
<dbReference type="InterPro" id="IPR050763">
    <property type="entry name" value="ABC_transporter_ATP-binding"/>
</dbReference>
<evidence type="ECO:0000313" key="5">
    <source>
        <dbReference type="EMBL" id="GHO92980.1"/>
    </source>
</evidence>
<dbReference type="InterPro" id="IPR017871">
    <property type="entry name" value="ABC_transporter-like_CS"/>
</dbReference>
<evidence type="ECO:0000259" key="4">
    <source>
        <dbReference type="PROSITE" id="PS50893"/>
    </source>
</evidence>
<dbReference type="SMART" id="SM00382">
    <property type="entry name" value="AAA"/>
    <property type="match status" value="1"/>
</dbReference>
<dbReference type="GO" id="GO:0016887">
    <property type="term" value="F:ATP hydrolysis activity"/>
    <property type="evidence" value="ECO:0007669"/>
    <property type="project" value="InterPro"/>
</dbReference>
<keyword evidence="6" id="KW-1185">Reference proteome</keyword>
<reference evidence="5" key="1">
    <citation type="submission" date="2020-10" db="EMBL/GenBank/DDBJ databases">
        <title>Taxonomic study of unclassified bacteria belonging to the class Ktedonobacteria.</title>
        <authorList>
            <person name="Yabe S."/>
            <person name="Wang C.M."/>
            <person name="Zheng Y."/>
            <person name="Sakai Y."/>
            <person name="Cavaletti L."/>
            <person name="Monciardini P."/>
            <person name="Donadio S."/>
        </authorList>
    </citation>
    <scope>NUCLEOTIDE SEQUENCE</scope>
    <source>
        <strain evidence="5">ID150040</strain>
    </source>
</reference>
<dbReference type="InterPro" id="IPR003439">
    <property type="entry name" value="ABC_transporter-like_ATP-bd"/>
</dbReference>
<proteinExistence type="predicted"/>
<evidence type="ECO:0000256" key="2">
    <source>
        <dbReference type="ARBA" id="ARBA00022741"/>
    </source>
</evidence>
<keyword evidence="2" id="KW-0547">Nucleotide-binding</keyword>
<evidence type="ECO:0000256" key="3">
    <source>
        <dbReference type="ARBA" id="ARBA00022840"/>
    </source>
</evidence>
<dbReference type="Gene3D" id="3.40.50.300">
    <property type="entry name" value="P-loop containing nucleotide triphosphate hydrolases"/>
    <property type="match status" value="1"/>
</dbReference>
<accession>A0A8J3N2A2</accession>